<dbReference type="PANTHER" id="PTHR42650">
    <property type="entry name" value="TAIL-ANCHORED PROTEIN INSERTION RECEPTOR WRB"/>
    <property type="match status" value="1"/>
</dbReference>
<keyword evidence="3 8" id="KW-0812">Transmembrane</keyword>
<dbReference type="GO" id="GO:0071816">
    <property type="term" value="P:tail-anchored membrane protein insertion into ER membrane"/>
    <property type="evidence" value="ECO:0007669"/>
    <property type="project" value="InterPro"/>
</dbReference>
<proteinExistence type="inferred from homology"/>
<dbReference type="PANTHER" id="PTHR42650:SF1">
    <property type="entry name" value="GUIDED ENTRY OF TAIL-ANCHORED PROTEINS FACTOR 1"/>
    <property type="match status" value="1"/>
</dbReference>
<evidence type="ECO:0000256" key="5">
    <source>
        <dbReference type="ARBA" id="ARBA00022989"/>
    </source>
</evidence>
<comment type="subcellular location">
    <subcellularLocation>
        <location evidence="1">Endoplasmic reticulum membrane</location>
    </subcellularLocation>
</comment>
<sequence>MEETLVERGKSLAAPTIFIIVAAFHFLSRYIELNKKKKGSLNAKDDQLRSEIKELLKEASSLSQPSTFAQAAKLRRMAAAKEKELAKNQEIQKKEVKSSYDTQEKILKISNVLAYAVLIIWFWRMPVATISEELVQPFGKMLSWRSGGALKDHVTVGIMPWLIVSARVNRFICRKVLK</sequence>
<evidence type="ECO:0000256" key="1">
    <source>
        <dbReference type="ARBA" id="ARBA00004586"/>
    </source>
</evidence>
<comment type="similarity">
    <text evidence="2">Belongs to the WRB/GET1 family.</text>
</comment>
<keyword evidence="5 8" id="KW-1133">Transmembrane helix</keyword>
<evidence type="ECO:0000313" key="10">
    <source>
        <dbReference type="Proteomes" id="UP000594638"/>
    </source>
</evidence>
<comment type="caution">
    <text evidence="9">The sequence shown here is derived from an EMBL/GenBank/DDBJ whole genome shotgun (WGS) entry which is preliminary data.</text>
</comment>
<dbReference type="EMBL" id="CACTIH010003726">
    <property type="protein sequence ID" value="CAA2983302.1"/>
    <property type="molecule type" value="Genomic_DNA"/>
</dbReference>
<evidence type="ECO:0000256" key="8">
    <source>
        <dbReference type="SAM" id="Phobius"/>
    </source>
</evidence>
<evidence type="ECO:0000256" key="3">
    <source>
        <dbReference type="ARBA" id="ARBA00022692"/>
    </source>
</evidence>
<dbReference type="AlphaFoldDB" id="A0A8S0RUX3"/>
<feature type="transmembrane region" description="Helical" evidence="8">
    <location>
        <begin position="12"/>
        <end position="31"/>
    </location>
</feature>
<reference evidence="9 10" key="1">
    <citation type="submission" date="2019-12" db="EMBL/GenBank/DDBJ databases">
        <authorList>
            <person name="Alioto T."/>
            <person name="Alioto T."/>
            <person name="Gomez Garrido J."/>
        </authorList>
    </citation>
    <scope>NUCLEOTIDE SEQUENCE [LARGE SCALE GENOMIC DNA]</scope>
</reference>
<evidence type="ECO:0000256" key="6">
    <source>
        <dbReference type="ARBA" id="ARBA00023136"/>
    </source>
</evidence>
<dbReference type="GO" id="GO:0043529">
    <property type="term" value="C:GET complex"/>
    <property type="evidence" value="ECO:0007669"/>
    <property type="project" value="EnsemblPlants"/>
</dbReference>
<dbReference type="GO" id="GO:0048767">
    <property type="term" value="P:root hair elongation"/>
    <property type="evidence" value="ECO:0007669"/>
    <property type="project" value="EnsemblPlants"/>
</dbReference>
<dbReference type="Proteomes" id="UP000594638">
    <property type="component" value="Unassembled WGS sequence"/>
</dbReference>
<protein>
    <submittedName>
        <fullName evidence="9">PREDICTED: uncharacterized protein LOC105974453</fullName>
    </submittedName>
</protein>
<accession>A0A8S0RUX3</accession>
<evidence type="ECO:0000313" key="9">
    <source>
        <dbReference type="EMBL" id="CAA2983302.1"/>
    </source>
</evidence>
<keyword evidence="10" id="KW-1185">Reference proteome</keyword>
<feature type="coiled-coil region" evidence="7">
    <location>
        <begin position="38"/>
        <end position="94"/>
    </location>
</feature>
<evidence type="ECO:0000256" key="2">
    <source>
        <dbReference type="ARBA" id="ARBA00010799"/>
    </source>
</evidence>
<keyword evidence="4" id="KW-0256">Endoplasmic reticulum</keyword>
<keyword evidence="7" id="KW-0175">Coiled coil</keyword>
<dbReference type="Pfam" id="PF04420">
    <property type="entry name" value="CHD5"/>
    <property type="match status" value="1"/>
</dbReference>
<dbReference type="Gramene" id="OE9A107007T1">
    <property type="protein sequence ID" value="OE9A107007C1"/>
    <property type="gene ID" value="OE9A107007"/>
</dbReference>
<dbReference type="GO" id="GO:0005789">
    <property type="term" value="C:endoplasmic reticulum membrane"/>
    <property type="evidence" value="ECO:0007669"/>
    <property type="project" value="UniProtKB-SubCell"/>
</dbReference>
<name>A0A8S0RUX3_OLEEU</name>
<gene>
    <name evidence="9" type="ORF">OLEA9_A107007</name>
</gene>
<dbReference type="GO" id="GO:0043495">
    <property type="term" value="F:protein-membrane adaptor activity"/>
    <property type="evidence" value="ECO:0007669"/>
    <property type="project" value="TreeGrafter"/>
</dbReference>
<evidence type="ECO:0000256" key="7">
    <source>
        <dbReference type="SAM" id="Coils"/>
    </source>
</evidence>
<dbReference type="OrthoDB" id="512018at2759"/>
<dbReference type="InterPro" id="IPR028945">
    <property type="entry name" value="Get1"/>
</dbReference>
<keyword evidence="6 8" id="KW-0472">Membrane</keyword>
<organism evidence="9 10">
    <name type="scientific">Olea europaea subsp. europaea</name>
    <dbReference type="NCBI Taxonomy" id="158383"/>
    <lineage>
        <taxon>Eukaryota</taxon>
        <taxon>Viridiplantae</taxon>
        <taxon>Streptophyta</taxon>
        <taxon>Embryophyta</taxon>
        <taxon>Tracheophyta</taxon>
        <taxon>Spermatophyta</taxon>
        <taxon>Magnoliopsida</taxon>
        <taxon>eudicotyledons</taxon>
        <taxon>Gunneridae</taxon>
        <taxon>Pentapetalae</taxon>
        <taxon>asterids</taxon>
        <taxon>lamiids</taxon>
        <taxon>Lamiales</taxon>
        <taxon>Oleaceae</taxon>
        <taxon>Oleeae</taxon>
        <taxon>Olea</taxon>
    </lineage>
</organism>
<evidence type="ECO:0000256" key="4">
    <source>
        <dbReference type="ARBA" id="ARBA00022824"/>
    </source>
</evidence>